<accession>A0A316X7R5</accession>
<dbReference type="InterPro" id="IPR021109">
    <property type="entry name" value="Peptidase_aspartic_dom_sf"/>
</dbReference>
<organism evidence="1 2">
    <name type="scientific">Chryseobacterium phosphatilyticum</name>
    <dbReference type="NCBI Taxonomy" id="475075"/>
    <lineage>
        <taxon>Bacteria</taxon>
        <taxon>Pseudomonadati</taxon>
        <taxon>Bacteroidota</taxon>
        <taxon>Flavobacteriia</taxon>
        <taxon>Flavobacteriales</taxon>
        <taxon>Weeksellaceae</taxon>
        <taxon>Chryseobacterium group</taxon>
        <taxon>Chryseobacterium</taxon>
    </lineage>
</organism>
<evidence type="ECO:0008006" key="3">
    <source>
        <dbReference type="Google" id="ProtNLM"/>
    </source>
</evidence>
<dbReference type="Proteomes" id="UP000236594">
    <property type="component" value="Unassembled WGS sequence"/>
</dbReference>
<dbReference type="EMBL" id="PPED02000003">
    <property type="protein sequence ID" value="PWN69289.1"/>
    <property type="molecule type" value="Genomic_DNA"/>
</dbReference>
<name>A0A316X7R5_9FLAO</name>
<dbReference type="SUPFAM" id="SSF50630">
    <property type="entry name" value="Acid proteases"/>
    <property type="match status" value="1"/>
</dbReference>
<dbReference type="Gene3D" id="2.40.70.10">
    <property type="entry name" value="Acid Proteases"/>
    <property type="match status" value="1"/>
</dbReference>
<proteinExistence type="predicted"/>
<reference evidence="1 2" key="1">
    <citation type="submission" date="2018-04" db="EMBL/GenBank/DDBJ databases">
        <title>Draft Genome Sequence of Phosphate-Solubilizing Chryseobacterium sp. ISE14 that is a Biocontrol and Plant Growth-Promoting Rhizobacterium Isolated from Cucumber.</title>
        <authorList>
            <person name="Jeong J.-J."/>
            <person name="Sang M.K."/>
            <person name="Choi I.-G."/>
            <person name="Kim K.D."/>
        </authorList>
    </citation>
    <scope>NUCLEOTIDE SEQUENCE [LARGE SCALE GENOMIC DNA]</scope>
    <source>
        <strain evidence="1 2">ISE14</strain>
    </source>
</reference>
<protein>
    <recommendedName>
        <fullName evidence="3">Clan AA aspartic protease</fullName>
    </recommendedName>
</protein>
<evidence type="ECO:0000313" key="2">
    <source>
        <dbReference type="Proteomes" id="UP000236594"/>
    </source>
</evidence>
<comment type="caution">
    <text evidence="1">The sequence shown here is derived from an EMBL/GenBank/DDBJ whole genome shotgun (WGS) entry which is preliminary data.</text>
</comment>
<evidence type="ECO:0000313" key="1">
    <source>
        <dbReference type="EMBL" id="PWN69289.1"/>
    </source>
</evidence>
<sequence length="390" mass="44527">MNNFIMKYTLTFLVSIFSIIQIMAQKKLPVLNANSSKAIFIEEDNDLKTDWNIDPSIKPDVYTVSRMVKGSKTIKVKTDIDSIRIKIKKGEKKDFIILLKGKDSCLTRIESLPSKNFSTVHPAFHDTIRMGINEQNTMFVKAALNKTDSLTLNFDTGSSNLSLTQETLQNKIKQSLKSGVNVLAIGNKKYQDFRIFKVELTGHGTDGRFGWDLFDGMVVELNYDLGNMIVHSQLPEKVKKDKAYEKLNITFFDKLFFVETTIQQGSVKNKDWFLFDTGYQRTVMLDGPLLKEQKFPTDQMKLIKKVIMKGAKGNEIPVVTANLETLSLGRYSLKNIPAQLLSASRPVNDKKMNILGNEILKRFNVFLDFQNNVVYMKPNKLFNEGYVEKQ</sequence>
<keyword evidence="2" id="KW-1185">Reference proteome</keyword>
<dbReference type="AlphaFoldDB" id="A0A316X7R5"/>
<gene>
    <name evidence="1" type="ORF">C1631_014635</name>
</gene>